<evidence type="ECO:0000256" key="1">
    <source>
        <dbReference type="SAM" id="Coils"/>
    </source>
</evidence>
<protein>
    <submittedName>
        <fullName evidence="2">Uncharacterized protein</fullName>
    </submittedName>
</protein>
<dbReference type="EMBL" id="MN739062">
    <property type="protein sequence ID" value="QHS86798.1"/>
    <property type="molecule type" value="Genomic_DNA"/>
</dbReference>
<keyword evidence="1" id="KW-0175">Coiled coil</keyword>
<organism evidence="2">
    <name type="scientific">viral metagenome</name>
    <dbReference type="NCBI Taxonomy" id="1070528"/>
    <lineage>
        <taxon>unclassified sequences</taxon>
        <taxon>metagenomes</taxon>
        <taxon>organismal metagenomes</taxon>
    </lineage>
</organism>
<name>A0A6C0B5K0_9ZZZZ</name>
<feature type="coiled-coil region" evidence="1">
    <location>
        <begin position="37"/>
        <end position="64"/>
    </location>
</feature>
<evidence type="ECO:0000313" key="2">
    <source>
        <dbReference type="EMBL" id="QHS86798.1"/>
    </source>
</evidence>
<proteinExistence type="predicted"/>
<sequence length="80" mass="9273">MSNIPEYMTVISPLLSNKIDEICNMISSNLKDIKTSTDLLDKKVSNLEKNFSNLETKIKIIENNQNILKLISNDYWEETH</sequence>
<accession>A0A6C0B5K0</accession>
<dbReference type="AlphaFoldDB" id="A0A6C0B5K0"/>
<reference evidence="2" key="1">
    <citation type="journal article" date="2020" name="Nature">
        <title>Giant virus diversity and host interactions through global metagenomics.</title>
        <authorList>
            <person name="Schulz F."/>
            <person name="Roux S."/>
            <person name="Paez-Espino D."/>
            <person name="Jungbluth S."/>
            <person name="Walsh D.A."/>
            <person name="Denef V.J."/>
            <person name="McMahon K.D."/>
            <person name="Konstantinidis K.T."/>
            <person name="Eloe-Fadrosh E.A."/>
            <person name="Kyrpides N.C."/>
            <person name="Woyke T."/>
        </authorList>
    </citation>
    <scope>NUCLEOTIDE SEQUENCE</scope>
    <source>
        <strain evidence="2">GVMAG-M-3300009422-16</strain>
    </source>
</reference>